<dbReference type="InterPro" id="IPR050223">
    <property type="entry name" value="D-isomer_2-hydroxyacid_DH"/>
</dbReference>
<accession>E1RB47</accession>
<keyword evidence="2 4" id="KW-0560">Oxidoreductase</keyword>
<dbReference type="SUPFAM" id="SSF52283">
    <property type="entry name" value="Formate/glycerate dehydrogenase catalytic domain-like"/>
    <property type="match status" value="1"/>
</dbReference>
<gene>
    <name evidence="7" type="ordered locus">Spirs_0428</name>
</gene>
<name>E1RB47_SEDSS</name>
<dbReference type="Proteomes" id="UP000002318">
    <property type="component" value="Chromosome"/>
</dbReference>
<feature type="domain" description="D-isomer specific 2-hydroxyacid dehydrogenase NAD-binding" evidence="6">
    <location>
        <begin position="109"/>
        <end position="276"/>
    </location>
</feature>
<dbReference type="GO" id="GO:0016618">
    <property type="term" value="F:hydroxypyruvate reductase [NAD(P)H] activity"/>
    <property type="evidence" value="ECO:0007669"/>
    <property type="project" value="TreeGrafter"/>
</dbReference>
<dbReference type="PROSITE" id="PS00670">
    <property type="entry name" value="D_2_HYDROXYACID_DH_2"/>
    <property type="match status" value="1"/>
</dbReference>
<dbReference type="HOGENOM" id="CLU_019796_1_3_12"/>
<dbReference type="AlphaFoldDB" id="E1RB47"/>
<dbReference type="STRING" id="573413.Spirs_0428"/>
<dbReference type="InterPro" id="IPR006139">
    <property type="entry name" value="D-isomer_2_OHA_DH_cat_dom"/>
</dbReference>
<dbReference type="InterPro" id="IPR029753">
    <property type="entry name" value="D-isomer_DH_CS"/>
</dbReference>
<dbReference type="InterPro" id="IPR006140">
    <property type="entry name" value="D-isomer_DH_NAD-bd"/>
</dbReference>
<evidence type="ECO:0000313" key="7">
    <source>
        <dbReference type="EMBL" id="ADK79577.1"/>
    </source>
</evidence>
<dbReference type="Pfam" id="PF00389">
    <property type="entry name" value="2-Hacid_dh"/>
    <property type="match status" value="1"/>
</dbReference>
<sequence>MHNIAIITTAFGNGLPDREHTYAALADELELRIRYCTKEELLADPKGIKGVIVGVEKADKELFTCPDLRVAMKFGVGLDNFDMESAGKAHVQVVNMPGINSDAVAEMTITLMLCVSRMILPMGQRMSNGQFVQYCSHTVQHKKLGIIGMGTIGRKVAKMATALGMECLGYDVRTFDLEGVNMVDLPTLFEQSDVITIHIPLMSTTHHLIGKEAFSRMKHGVILINTSRGGVVDDEELYERLQNGHIMGAGLDVFENEEIRNRLVTHENVICTPHVAAYTHETLRFMENTALKKIKACLAGEKNHEVSKGGTV</sequence>
<evidence type="ECO:0000256" key="1">
    <source>
        <dbReference type="ARBA" id="ARBA00005854"/>
    </source>
</evidence>
<dbReference type="Pfam" id="PF02826">
    <property type="entry name" value="2-Hacid_dh_C"/>
    <property type="match status" value="1"/>
</dbReference>
<dbReference type="KEGG" id="ssm:Spirs_0428"/>
<dbReference type="OrthoDB" id="9805416at2"/>
<dbReference type="eggNOG" id="COG1052">
    <property type="taxonomic scope" value="Bacteria"/>
</dbReference>
<proteinExistence type="inferred from homology"/>
<dbReference type="GO" id="GO:0005829">
    <property type="term" value="C:cytosol"/>
    <property type="evidence" value="ECO:0007669"/>
    <property type="project" value="TreeGrafter"/>
</dbReference>
<organism evidence="7 8">
    <name type="scientific">Sediminispirochaeta smaragdinae (strain DSM 11293 / JCM 15392 / SEBR 4228)</name>
    <name type="common">Spirochaeta smaragdinae</name>
    <dbReference type="NCBI Taxonomy" id="573413"/>
    <lineage>
        <taxon>Bacteria</taxon>
        <taxon>Pseudomonadati</taxon>
        <taxon>Spirochaetota</taxon>
        <taxon>Spirochaetia</taxon>
        <taxon>Spirochaetales</taxon>
        <taxon>Spirochaetaceae</taxon>
        <taxon>Sediminispirochaeta</taxon>
    </lineage>
</organism>
<evidence type="ECO:0000259" key="5">
    <source>
        <dbReference type="Pfam" id="PF00389"/>
    </source>
</evidence>
<dbReference type="SUPFAM" id="SSF51735">
    <property type="entry name" value="NAD(P)-binding Rossmann-fold domains"/>
    <property type="match status" value="1"/>
</dbReference>
<dbReference type="GO" id="GO:0030267">
    <property type="term" value="F:glyoxylate reductase (NADPH) activity"/>
    <property type="evidence" value="ECO:0007669"/>
    <property type="project" value="TreeGrafter"/>
</dbReference>
<dbReference type="Gene3D" id="3.40.50.720">
    <property type="entry name" value="NAD(P)-binding Rossmann-like Domain"/>
    <property type="match status" value="2"/>
</dbReference>
<dbReference type="GO" id="GO:0051287">
    <property type="term" value="F:NAD binding"/>
    <property type="evidence" value="ECO:0007669"/>
    <property type="project" value="InterPro"/>
</dbReference>
<reference evidence="8" key="1">
    <citation type="journal article" date="2010" name="Stand. Genomic Sci.">
        <title>Complete genome sequence of Spirochaeta smaragdinae type strain (SEBR 4228).</title>
        <authorList>
            <person name="Mavromatis K."/>
            <person name="Yasawong M."/>
            <person name="Chertkov O."/>
            <person name="Lapidus A."/>
            <person name="Lucas S."/>
            <person name="Nolan M."/>
            <person name="Del Rio T.G."/>
            <person name="Tice H."/>
            <person name="Cheng J.F."/>
            <person name="Pitluck S."/>
            <person name="Liolios K."/>
            <person name="Ivanova N."/>
            <person name="Tapia R."/>
            <person name="Han C."/>
            <person name="Bruce D."/>
            <person name="Goodwin L."/>
            <person name="Pati A."/>
            <person name="Chen A."/>
            <person name="Palaniappan K."/>
            <person name="Land M."/>
            <person name="Hauser L."/>
            <person name="Chang Y.J."/>
            <person name="Jeffries C.D."/>
            <person name="Detter J.C."/>
            <person name="Rohde M."/>
            <person name="Brambilla E."/>
            <person name="Spring S."/>
            <person name="Goker M."/>
            <person name="Sikorski J."/>
            <person name="Woyke T."/>
            <person name="Bristow J."/>
            <person name="Eisen J.A."/>
            <person name="Markowitz V."/>
            <person name="Hugenholtz P."/>
            <person name="Klenk H.P."/>
            <person name="Kyrpides N.C."/>
        </authorList>
    </citation>
    <scope>NUCLEOTIDE SEQUENCE [LARGE SCALE GENOMIC DNA]</scope>
    <source>
        <strain evidence="8">DSM 11293 / JCM 15392 / SEBR 4228</strain>
    </source>
</reference>
<protein>
    <submittedName>
        <fullName evidence="7">D-isomer specific 2-hydroxyacid dehydrogenase NAD-binding protein</fullName>
    </submittedName>
</protein>
<comment type="similarity">
    <text evidence="1 4">Belongs to the D-isomer specific 2-hydroxyacid dehydrogenase family.</text>
</comment>
<dbReference type="RefSeq" id="WP_013253041.1">
    <property type="nucleotide sequence ID" value="NC_014364.1"/>
</dbReference>
<evidence type="ECO:0000259" key="6">
    <source>
        <dbReference type="Pfam" id="PF02826"/>
    </source>
</evidence>
<dbReference type="PANTHER" id="PTHR10996:SF257">
    <property type="entry name" value="GLYOXYLATE REDUCTASE 1"/>
    <property type="match status" value="1"/>
</dbReference>
<feature type="domain" description="D-isomer specific 2-hydroxyacid dehydrogenase catalytic" evidence="5">
    <location>
        <begin position="35"/>
        <end position="304"/>
    </location>
</feature>
<dbReference type="FunFam" id="3.40.50.720:FF:000203">
    <property type="entry name" value="D-3-phosphoglycerate dehydrogenase (SerA)"/>
    <property type="match status" value="1"/>
</dbReference>
<evidence type="ECO:0000256" key="2">
    <source>
        <dbReference type="ARBA" id="ARBA00023002"/>
    </source>
</evidence>
<evidence type="ECO:0000313" key="8">
    <source>
        <dbReference type="Proteomes" id="UP000002318"/>
    </source>
</evidence>
<evidence type="ECO:0000256" key="3">
    <source>
        <dbReference type="ARBA" id="ARBA00023027"/>
    </source>
</evidence>
<dbReference type="PANTHER" id="PTHR10996">
    <property type="entry name" value="2-HYDROXYACID DEHYDROGENASE-RELATED"/>
    <property type="match status" value="1"/>
</dbReference>
<dbReference type="EMBL" id="CP002116">
    <property type="protein sequence ID" value="ADK79577.1"/>
    <property type="molecule type" value="Genomic_DNA"/>
</dbReference>
<keyword evidence="3" id="KW-0520">NAD</keyword>
<evidence type="ECO:0000256" key="4">
    <source>
        <dbReference type="RuleBase" id="RU003719"/>
    </source>
</evidence>
<keyword evidence="8" id="KW-1185">Reference proteome</keyword>
<dbReference type="InterPro" id="IPR036291">
    <property type="entry name" value="NAD(P)-bd_dom_sf"/>
</dbReference>
<dbReference type="PROSITE" id="PS00671">
    <property type="entry name" value="D_2_HYDROXYACID_DH_3"/>
    <property type="match status" value="1"/>
</dbReference>